<gene>
    <name evidence="2" type="ORF">U27_05028</name>
</gene>
<dbReference type="SUPFAM" id="SSF111038">
    <property type="entry name" value="YjbQ-like"/>
    <property type="match status" value="1"/>
</dbReference>
<dbReference type="PANTHER" id="PTHR30615">
    <property type="entry name" value="UNCHARACTERIZED PROTEIN YJBQ-RELATED"/>
    <property type="match status" value="1"/>
</dbReference>
<organism evidence="2">
    <name type="scientific">Vecturithrix granuli</name>
    <dbReference type="NCBI Taxonomy" id="1499967"/>
    <lineage>
        <taxon>Bacteria</taxon>
        <taxon>Candidatus Moduliflexota</taxon>
        <taxon>Candidatus Vecturitrichia</taxon>
        <taxon>Candidatus Vecturitrichales</taxon>
        <taxon>Candidatus Vecturitrichaceae</taxon>
        <taxon>Candidatus Vecturithrix</taxon>
    </lineage>
</organism>
<dbReference type="NCBIfam" id="TIGR00149">
    <property type="entry name" value="TIGR00149_YjbQ"/>
    <property type="match status" value="1"/>
</dbReference>
<dbReference type="InterPro" id="IPR035917">
    <property type="entry name" value="YjbQ-like_sf"/>
</dbReference>
<dbReference type="Gene3D" id="2.60.120.460">
    <property type="entry name" value="YjbQ-like"/>
    <property type="match status" value="1"/>
</dbReference>
<proteinExistence type="inferred from homology"/>
<dbReference type="InterPro" id="IPR001602">
    <property type="entry name" value="UPF0047_YjbQ-like"/>
</dbReference>
<evidence type="ECO:0000313" key="3">
    <source>
        <dbReference type="Proteomes" id="UP000030661"/>
    </source>
</evidence>
<dbReference type="Proteomes" id="UP000030661">
    <property type="component" value="Unassembled WGS sequence"/>
</dbReference>
<evidence type="ECO:0000313" key="2">
    <source>
        <dbReference type="EMBL" id="GAK58055.1"/>
    </source>
</evidence>
<sequence length="143" mass="15937">MKSIITRVTINTCHETELINITDKVHSEVKKSGVLSGTVFVMSLHTTTGLTVNEGLPDLEADIANYLQRLVPENYPYRHARFLHSDGQMAINAPSHLRGALLGFEAFFPIEHGVIVCGGRQTIYFVELDGPQERTYLIQILGE</sequence>
<dbReference type="PANTHER" id="PTHR30615:SF8">
    <property type="entry name" value="UPF0047 PROTEIN C4A8.02C"/>
    <property type="match status" value="1"/>
</dbReference>
<dbReference type="HOGENOM" id="CLU_096980_1_1_0"/>
<dbReference type="AlphaFoldDB" id="A0A081C0F0"/>
<name>A0A081C0F0_VECG1</name>
<comment type="similarity">
    <text evidence="1">Belongs to the UPF0047 family.</text>
</comment>
<keyword evidence="3" id="KW-1185">Reference proteome</keyword>
<dbReference type="STRING" id="1499967.U27_05028"/>
<dbReference type="EMBL" id="DF820466">
    <property type="protein sequence ID" value="GAK58055.1"/>
    <property type="molecule type" value="Genomic_DNA"/>
</dbReference>
<evidence type="ECO:0008006" key="4">
    <source>
        <dbReference type="Google" id="ProtNLM"/>
    </source>
</evidence>
<dbReference type="eggNOG" id="COG0432">
    <property type="taxonomic scope" value="Bacteria"/>
</dbReference>
<protein>
    <recommendedName>
        <fullName evidence="4">Secondary thiamine-phosphate synthase enzyme</fullName>
    </recommendedName>
</protein>
<evidence type="ECO:0000256" key="1">
    <source>
        <dbReference type="ARBA" id="ARBA00005534"/>
    </source>
</evidence>
<reference evidence="2" key="1">
    <citation type="journal article" date="2015" name="PeerJ">
        <title>First genomic representation of candidate bacterial phylum KSB3 points to enhanced environmental sensing as a trigger of wastewater bulking.</title>
        <authorList>
            <person name="Sekiguchi Y."/>
            <person name="Ohashi A."/>
            <person name="Parks D.H."/>
            <person name="Yamauchi T."/>
            <person name="Tyson G.W."/>
            <person name="Hugenholtz P."/>
        </authorList>
    </citation>
    <scope>NUCLEOTIDE SEQUENCE [LARGE SCALE GENOMIC DNA]</scope>
</reference>
<dbReference type="PIRSF" id="PIRSF004681">
    <property type="entry name" value="UCP004681"/>
    <property type="match status" value="1"/>
</dbReference>
<dbReference type="Pfam" id="PF01894">
    <property type="entry name" value="YjbQ"/>
    <property type="match status" value="1"/>
</dbReference>
<accession>A0A081C0F0</accession>